<sequence length="532" mass="58008">MASQSFAKTGLLSRLILRQDRIRIPLWLIGLSFFTLIIPIAFIDLYGTEEQRAGIIETMQNPAMTAMVGPADFANYTLGVMTAHNMILMTAAVVGLMSILLVSRHTRGEEEDGRIEMVRSLPAGRLSNLNATLLIVALTNILLALIVGFGLYLLDIESLDLEGSLLYGAVLGGTGLVFVGVTALMAQLSESARGTTGLSIAILLLAYLLRAITDVSNEKLSWLSPLGWVTKAEVYASNNWWPVVFMVVFSIILLFFAYYLNAIRDLGAGFIPSKPGKRHASRFLQSPAGLALRLQRTGTISWAIGMLLLGSSYGSVLGDLESFFAGNELIEQMLMQQEGLTIVEQFLPQLMIVVALLATIPPIMAINKLYGEEKKGRIDHLLGRTVSRTRLILSYVIIAVVNGFVMLSLATFSLWASGTAVVEGGLSFGKIYGGALAYYPAMVVMIGISALLIGFIPKLTSLVWLYVFYSFIVLYLGGLFQFSDWVGQISPFGFVPRYPVEEIDFLSMLVLSVIALGLIAAGVIGYNRRDIE</sequence>
<gene>
    <name evidence="2" type="ORF">NC661_14765</name>
</gene>
<feature type="transmembrane region" description="Helical" evidence="1">
    <location>
        <begin position="24"/>
        <end position="43"/>
    </location>
</feature>
<accession>A0A9X3WMT1</accession>
<keyword evidence="1" id="KW-0812">Transmembrane</keyword>
<feature type="transmembrane region" description="Helical" evidence="1">
    <location>
        <begin position="165"/>
        <end position="184"/>
    </location>
</feature>
<dbReference type="EMBL" id="JAMQJZ010000012">
    <property type="protein sequence ID" value="MDC3421633.1"/>
    <property type="molecule type" value="Genomic_DNA"/>
</dbReference>
<keyword evidence="1" id="KW-0472">Membrane</keyword>
<comment type="caution">
    <text evidence="2">The sequence shown here is derived from an EMBL/GenBank/DDBJ whole genome shotgun (WGS) entry which is preliminary data.</text>
</comment>
<feature type="transmembrane region" description="Helical" evidence="1">
    <location>
        <begin position="346"/>
        <end position="370"/>
    </location>
</feature>
<name>A0A9X3WMT1_9BACI</name>
<evidence type="ECO:0000256" key="1">
    <source>
        <dbReference type="SAM" id="Phobius"/>
    </source>
</evidence>
<organism evidence="2 3">
    <name type="scientific">Aquibacillus koreensis</name>
    <dbReference type="NCBI Taxonomy" id="279446"/>
    <lineage>
        <taxon>Bacteria</taxon>
        <taxon>Bacillati</taxon>
        <taxon>Bacillota</taxon>
        <taxon>Bacilli</taxon>
        <taxon>Bacillales</taxon>
        <taxon>Bacillaceae</taxon>
        <taxon>Aquibacillus</taxon>
    </lineage>
</organism>
<feature type="transmembrane region" description="Helical" evidence="1">
    <location>
        <begin position="391"/>
        <end position="416"/>
    </location>
</feature>
<feature type="transmembrane region" description="Helical" evidence="1">
    <location>
        <begin position="129"/>
        <end position="153"/>
    </location>
</feature>
<feature type="transmembrane region" description="Helical" evidence="1">
    <location>
        <begin position="240"/>
        <end position="260"/>
    </location>
</feature>
<feature type="transmembrane region" description="Helical" evidence="1">
    <location>
        <begin position="302"/>
        <end position="326"/>
    </location>
</feature>
<evidence type="ECO:0000313" key="3">
    <source>
        <dbReference type="Proteomes" id="UP001145072"/>
    </source>
</evidence>
<feature type="transmembrane region" description="Helical" evidence="1">
    <location>
        <begin position="436"/>
        <end position="456"/>
    </location>
</feature>
<feature type="transmembrane region" description="Helical" evidence="1">
    <location>
        <begin position="503"/>
        <end position="526"/>
    </location>
</feature>
<protein>
    <submittedName>
        <fullName evidence="2">ABC transporter permease</fullName>
    </submittedName>
</protein>
<dbReference type="AlphaFoldDB" id="A0A9X3WMT1"/>
<feature type="transmembrane region" description="Helical" evidence="1">
    <location>
        <begin position="83"/>
        <end position="102"/>
    </location>
</feature>
<dbReference type="Proteomes" id="UP001145072">
    <property type="component" value="Unassembled WGS sequence"/>
</dbReference>
<proteinExistence type="predicted"/>
<keyword evidence="3" id="KW-1185">Reference proteome</keyword>
<dbReference type="RefSeq" id="WP_259870884.1">
    <property type="nucleotide sequence ID" value="NZ_JAMQJZ010000012.1"/>
</dbReference>
<feature type="transmembrane region" description="Helical" evidence="1">
    <location>
        <begin position="463"/>
        <end position="483"/>
    </location>
</feature>
<reference evidence="2" key="1">
    <citation type="submission" date="2022-06" db="EMBL/GenBank/DDBJ databases">
        <title>Aquibacillus sp. a new bacterium isolated from soil saline samples.</title>
        <authorList>
            <person name="Galisteo C."/>
            <person name="De La Haba R."/>
            <person name="Sanchez-Porro C."/>
            <person name="Ventosa A."/>
        </authorList>
    </citation>
    <scope>NUCLEOTIDE SEQUENCE</scope>
    <source>
        <strain evidence="2">JCM 12387</strain>
    </source>
</reference>
<keyword evidence="1" id="KW-1133">Transmembrane helix</keyword>
<evidence type="ECO:0000313" key="2">
    <source>
        <dbReference type="EMBL" id="MDC3421633.1"/>
    </source>
</evidence>
<feature type="transmembrane region" description="Helical" evidence="1">
    <location>
        <begin position="196"/>
        <end position="213"/>
    </location>
</feature>